<dbReference type="GeneID" id="38779842"/>
<feature type="region of interest" description="Disordered" evidence="1">
    <location>
        <begin position="392"/>
        <end position="444"/>
    </location>
</feature>
<feature type="compositionally biased region" description="Basic and acidic residues" evidence="1">
    <location>
        <begin position="80"/>
        <end position="95"/>
    </location>
</feature>
<protein>
    <recommendedName>
        <fullName evidence="4">Essential protein Yae1 N-terminal domain-containing protein</fullName>
    </recommendedName>
</protein>
<name>A0A401GL83_9APHY</name>
<evidence type="ECO:0000256" key="1">
    <source>
        <dbReference type="SAM" id="MobiDB-lite"/>
    </source>
</evidence>
<comment type="caution">
    <text evidence="2">The sequence shown here is derived from an EMBL/GenBank/DDBJ whole genome shotgun (WGS) entry which is preliminary data.</text>
</comment>
<feature type="region of interest" description="Disordered" evidence="1">
    <location>
        <begin position="333"/>
        <end position="356"/>
    </location>
</feature>
<dbReference type="InParanoid" id="A0A401GL83"/>
<feature type="compositionally biased region" description="Low complexity" evidence="1">
    <location>
        <begin position="1"/>
        <end position="18"/>
    </location>
</feature>
<gene>
    <name evidence="2" type="ORF">SCP_0413120</name>
</gene>
<keyword evidence="3" id="KW-1185">Reference proteome</keyword>
<dbReference type="RefSeq" id="XP_027613838.1">
    <property type="nucleotide sequence ID" value="XM_027758037.1"/>
</dbReference>
<reference evidence="2 3" key="1">
    <citation type="journal article" date="2018" name="Sci. Rep.">
        <title>Genome sequence of the cauliflower mushroom Sparassis crispa (Hanabiratake) and its association with beneficial usage.</title>
        <authorList>
            <person name="Kiyama R."/>
            <person name="Furutani Y."/>
            <person name="Kawaguchi K."/>
            <person name="Nakanishi T."/>
        </authorList>
    </citation>
    <scope>NUCLEOTIDE SEQUENCE [LARGE SCALE GENOMIC DNA]</scope>
</reference>
<evidence type="ECO:0008006" key="4">
    <source>
        <dbReference type="Google" id="ProtNLM"/>
    </source>
</evidence>
<feature type="region of interest" description="Disordered" evidence="1">
    <location>
        <begin position="65"/>
        <end position="95"/>
    </location>
</feature>
<organism evidence="2 3">
    <name type="scientific">Sparassis crispa</name>
    <dbReference type="NCBI Taxonomy" id="139825"/>
    <lineage>
        <taxon>Eukaryota</taxon>
        <taxon>Fungi</taxon>
        <taxon>Dikarya</taxon>
        <taxon>Basidiomycota</taxon>
        <taxon>Agaricomycotina</taxon>
        <taxon>Agaricomycetes</taxon>
        <taxon>Polyporales</taxon>
        <taxon>Sparassidaceae</taxon>
        <taxon>Sparassis</taxon>
    </lineage>
</organism>
<dbReference type="EMBL" id="BFAD01000004">
    <property type="protein sequence ID" value="GBE82925.1"/>
    <property type="molecule type" value="Genomic_DNA"/>
</dbReference>
<dbReference type="OrthoDB" id="3260303at2759"/>
<feature type="region of interest" description="Disordered" evidence="1">
    <location>
        <begin position="1"/>
        <end position="24"/>
    </location>
</feature>
<sequence>MQSSSTSAGSSSNNSYTRSAHEPPETDILFSHRLHDDFLQEIHDITHSPTRVTQFLHDPNLLSPAHRHARKQSASNLGEQRTDNHAHPSQVHRDTANALTVVLGEEEREAHRLRRLLGEAGERLESEICRADDSEARARAAQELAKEGEARVTSEQSARRQAETDAAHAHEEVRRIEALQDAAAEDLRRAEVQVLEVRQQLEEERKRAAEAVDGVRKAQQVLREYQALEQGHEEVKRLELGRGAVDPVDERAMAFEEGRAEGYAAGRAQGYAAGRSNGFQAGQATGYDQGMKAGKAKGFSTGIRQGHAEERDYALEQFDRFLESDSGRRSLQDYLTHNSIRRRTKRPHQTEVRPGQFRLYLEPVSNSSSEAVRGRNATAEVLVERVPAQELLAASQEQSTPLGKQRSRESLKERIRNTVHGRRHSHQHAHDHDREPVPSLYNAT</sequence>
<feature type="region of interest" description="Disordered" evidence="1">
    <location>
        <begin position="143"/>
        <end position="171"/>
    </location>
</feature>
<dbReference type="Proteomes" id="UP000287166">
    <property type="component" value="Unassembled WGS sequence"/>
</dbReference>
<dbReference type="AlphaFoldDB" id="A0A401GL83"/>
<proteinExistence type="predicted"/>
<evidence type="ECO:0000313" key="3">
    <source>
        <dbReference type="Proteomes" id="UP000287166"/>
    </source>
</evidence>
<feature type="compositionally biased region" description="Basic and acidic residues" evidence="1">
    <location>
        <begin position="406"/>
        <end position="416"/>
    </location>
</feature>
<evidence type="ECO:0000313" key="2">
    <source>
        <dbReference type="EMBL" id="GBE82925.1"/>
    </source>
</evidence>
<accession>A0A401GL83</accession>
<feature type="compositionally biased region" description="Basic residues" evidence="1">
    <location>
        <begin position="417"/>
        <end position="427"/>
    </location>
</feature>
<dbReference type="STRING" id="139825.A0A401GL83"/>